<dbReference type="EMBL" id="CP073347">
    <property type="protein sequence ID" value="UTW10154.1"/>
    <property type="molecule type" value="Genomic_DNA"/>
</dbReference>
<keyword evidence="2" id="KW-0805">Transcription regulation</keyword>
<dbReference type="Pfam" id="PF03466">
    <property type="entry name" value="LysR_substrate"/>
    <property type="match status" value="1"/>
</dbReference>
<dbReference type="InterPro" id="IPR050950">
    <property type="entry name" value="HTH-type_LysR_regulators"/>
</dbReference>
<evidence type="ECO:0000313" key="7">
    <source>
        <dbReference type="Proteomes" id="UP001058461"/>
    </source>
</evidence>
<evidence type="ECO:0000256" key="2">
    <source>
        <dbReference type="ARBA" id="ARBA00023015"/>
    </source>
</evidence>
<evidence type="ECO:0000259" key="5">
    <source>
        <dbReference type="PROSITE" id="PS50931"/>
    </source>
</evidence>
<dbReference type="InterPro" id="IPR000847">
    <property type="entry name" value="LysR_HTH_N"/>
</dbReference>
<organism evidence="6 7">
    <name type="scientific">Marinobacterium rhizophilum</name>
    <dbReference type="NCBI Taxonomy" id="420402"/>
    <lineage>
        <taxon>Bacteria</taxon>
        <taxon>Pseudomonadati</taxon>
        <taxon>Pseudomonadota</taxon>
        <taxon>Gammaproteobacteria</taxon>
        <taxon>Oceanospirillales</taxon>
        <taxon>Oceanospirillaceae</taxon>
        <taxon>Marinobacterium</taxon>
    </lineage>
</organism>
<gene>
    <name evidence="6" type="ORF">KDW95_12595</name>
</gene>
<dbReference type="Pfam" id="PF00126">
    <property type="entry name" value="HTH_1"/>
    <property type="match status" value="1"/>
</dbReference>
<dbReference type="PANTHER" id="PTHR30419">
    <property type="entry name" value="HTH-TYPE TRANSCRIPTIONAL REGULATOR YBHD"/>
    <property type="match status" value="1"/>
</dbReference>
<sequence length="317" mass="35399">MNQSNRPAEAMTSQDFLLQRVSLRQLFIFNKVCEFGSLRKTAEHLSIAQPSISAILRDLETTVEAPLLERSPRGVQLTSYGELFAQHARSILAAAEYAWNDLRDLKYARRGSLSVGILPLASNQAFTSAVGQLRAERPFVKVALKDGLYRDVIEMLRKGDVSIAYGWIAPDLEADTIKCTVLEREEWLIFGRHDHPLLRHDNLDPESLARAAWVVPLRNSAIRPLVAECFNLLEIGFPDNSLECSSMLFSRSLLAQTDHLMLAPKGLFLADLASGLLVSKSFSGRASRLSVGYMQRTNHVLSPSERFFVECLTQPLG</sequence>
<feature type="domain" description="HTH lysR-type" evidence="5">
    <location>
        <begin position="21"/>
        <end position="78"/>
    </location>
</feature>
<evidence type="ECO:0000256" key="1">
    <source>
        <dbReference type="ARBA" id="ARBA00009437"/>
    </source>
</evidence>
<dbReference type="PANTHER" id="PTHR30419:SF8">
    <property type="entry name" value="NITROGEN ASSIMILATION TRANSCRIPTIONAL ACTIVATOR-RELATED"/>
    <property type="match status" value="1"/>
</dbReference>
<evidence type="ECO:0000256" key="4">
    <source>
        <dbReference type="ARBA" id="ARBA00023163"/>
    </source>
</evidence>
<protein>
    <submittedName>
        <fullName evidence="6">LysR family transcriptional regulator</fullName>
    </submittedName>
</protein>
<dbReference type="PROSITE" id="PS50931">
    <property type="entry name" value="HTH_LYSR"/>
    <property type="match status" value="1"/>
</dbReference>
<accession>A0ABY5HDU6</accession>
<dbReference type="InterPro" id="IPR036390">
    <property type="entry name" value="WH_DNA-bd_sf"/>
</dbReference>
<dbReference type="RefSeq" id="WP_255852168.1">
    <property type="nucleotide sequence ID" value="NZ_CP073347.1"/>
</dbReference>
<dbReference type="Gene3D" id="1.10.10.10">
    <property type="entry name" value="Winged helix-like DNA-binding domain superfamily/Winged helix DNA-binding domain"/>
    <property type="match status" value="1"/>
</dbReference>
<evidence type="ECO:0000313" key="6">
    <source>
        <dbReference type="EMBL" id="UTW10154.1"/>
    </source>
</evidence>
<keyword evidence="4" id="KW-0804">Transcription</keyword>
<keyword evidence="7" id="KW-1185">Reference proteome</keyword>
<dbReference type="SUPFAM" id="SSF46785">
    <property type="entry name" value="Winged helix' DNA-binding domain"/>
    <property type="match status" value="1"/>
</dbReference>
<dbReference type="Proteomes" id="UP001058461">
    <property type="component" value="Chromosome"/>
</dbReference>
<keyword evidence="3" id="KW-0238">DNA-binding</keyword>
<dbReference type="InterPro" id="IPR036388">
    <property type="entry name" value="WH-like_DNA-bd_sf"/>
</dbReference>
<name>A0ABY5HDU6_9GAMM</name>
<comment type="similarity">
    <text evidence="1">Belongs to the LysR transcriptional regulatory family.</text>
</comment>
<evidence type="ECO:0000256" key="3">
    <source>
        <dbReference type="ARBA" id="ARBA00023125"/>
    </source>
</evidence>
<dbReference type="Gene3D" id="3.40.190.10">
    <property type="entry name" value="Periplasmic binding protein-like II"/>
    <property type="match status" value="2"/>
</dbReference>
<proteinExistence type="inferred from homology"/>
<reference evidence="6" key="1">
    <citation type="submission" date="2021-04" db="EMBL/GenBank/DDBJ databases">
        <title>Oceanospirillales bacteria with DddD are important DMSP degraders in coastal seawater.</title>
        <authorList>
            <person name="Liu J."/>
        </authorList>
    </citation>
    <scope>NUCLEOTIDE SEQUENCE</scope>
    <source>
        <strain evidence="6">D13-1</strain>
    </source>
</reference>
<dbReference type="SUPFAM" id="SSF53850">
    <property type="entry name" value="Periplasmic binding protein-like II"/>
    <property type="match status" value="1"/>
</dbReference>
<dbReference type="InterPro" id="IPR005119">
    <property type="entry name" value="LysR_subst-bd"/>
</dbReference>